<keyword evidence="3 4" id="KW-0808">Transferase</keyword>
<proteinExistence type="inferred from homology"/>
<name>A0AAE1N5T3_9FABA</name>
<evidence type="ECO:0000256" key="5">
    <source>
        <dbReference type="RuleBase" id="RU362057"/>
    </source>
</evidence>
<dbReference type="PANTHER" id="PTHR48048">
    <property type="entry name" value="GLYCOSYLTRANSFERASE"/>
    <property type="match status" value="1"/>
</dbReference>
<evidence type="ECO:0000256" key="2">
    <source>
        <dbReference type="ARBA" id="ARBA00022676"/>
    </source>
</evidence>
<comment type="caution">
    <text evidence="6">The sequence shown here is derived from an EMBL/GenBank/DDBJ whole genome shotgun (WGS) entry which is preliminary data.</text>
</comment>
<evidence type="ECO:0000256" key="1">
    <source>
        <dbReference type="ARBA" id="ARBA00009995"/>
    </source>
</evidence>
<dbReference type="GO" id="GO:0035251">
    <property type="term" value="F:UDP-glucosyltransferase activity"/>
    <property type="evidence" value="ECO:0007669"/>
    <property type="project" value="InterPro"/>
</dbReference>
<dbReference type="EC" id="2.4.1.-" evidence="5"/>
<organism evidence="6 7">
    <name type="scientific">Acacia crassicarpa</name>
    <name type="common">northern wattle</name>
    <dbReference type="NCBI Taxonomy" id="499986"/>
    <lineage>
        <taxon>Eukaryota</taxon>
        <taxon>Viridiplantae</taxon>
        <taxon>Streptophyta</taxon>
        <taxon>Embryophyta</taxon>
        <taxon>Tracheophyta</taxon>
        <taxon>Spermatophyta</taxon>
        <taxon>Magnoliopsida</taxon>
        <taxon>eudicotyledons</taxon>
        <taxon>Gunneridae</taxon>
        <taxon>Pentapetalae</taxon>
        <taxon>rosids</taxon>
        <taxon>fabids</taxon>
        <taxon>Fabales</taxon>
        <taxon>Fabaceae</taxon>
        <taxon>Caesalpinioideae</taxon>
        <taxon>mimosoid clade</taxon>
        <taxon>Acacieae</taxon>
        <taxon>Acacia</taxon>
    </lineage>
</organism>
<reference evidence="6" key="1">
    <citation type="submission" date="2023-10" db="EMBL/GenBank/DDBJ databases">
        <title>Chromosome-level genome of the transformable northern wattle, Acacia crassicarpa.</title>
        <authorList>
            <person name="Massaro I."/>
            <person name="Sinha N.R."/>
            <person name="Poethig S."/>
            <person name="Leichty A.R."/>
        </authorList>
    </citation>
    <scope>NUCLEOTIDE SEQUENCE</scope>
    <source>
        <strain evidence="6">Acra3RX</strain>
        <tissue evidence="6">Leaf</tissue>
    </source>
</reference>
<dbReference type="InterPro" id="IPR035595">
    <property type="entry name" value="UDP_glycos_trans_CS"/>
</dbReference>
<dbReference type="InterPro" id="IPR002213">
    <property type="entry name" value="UDP_glucos_trans"/>
</dbReference>
<dbReference type="PROSITE" id="PS00375">
    <property type="entry name" value="UDPGT"/>
    <property type="match status" value="1"/>
</dbReference>
<evidence type="ECO:0000313" key="6">
    <source>
        <dbReference type="EMBL" id="KAK4283301.1"/>
    </source>
</evidence>
<evidence type="ECO:0000313" key="7">
    <source>
        <dbReference type="Proteomes" id="UP001293593"/>
    </source>
</evidence>
<protein>
    <recommendedName>
        <fullName evidence="5">Glycosyltransferase</fullName>
        <ecNumber evidence="5">2.4.1.-</ecNumber>
    </recommendedName>
</protein>
<accession>A0AAE1N5T3</accession>
<dbReference type="Gene3D" id="3.40.50.2000">
    <property type="entry name" value="Glycogen Phosphorylase B"/>
    <property type="match status" value="2"/>
</dbReference>
<dbReference type="Pfam" id="PF00201">
    <property type="entry name" value="UDPGT"/>
    <property type="match status" value="1"/>
</dbReference>
<sequence length="467" mass="52077">MSTSESEVHVALLSSAGMGHLTPFLRLAALLAHNNVRVTLIVTRPTVSLAESHLLARFRSSLPQVKILDFHLLPLDPSTVNSSDPFWLRFEAIRRSSHLLSPLILSLQPPLSAFVLDIMLISPVIPITRALSLPSFVLFTSSVKMLSFFSHLPTSSFLADDDDVCIPGISPIPRSSIPPPLLVPDSLFAKIFFQDSSHLKKLDGVLINSFKELEPETIDAINGEETLRKLLPPVFDIGPFMPCEFEKVDNENSADCPLKWLDEQPEDSVVYVSFGSRTAMKRDQIREIGDGLMRSGCRFVWVVKDKPVDREEEEELEEVVGHELMVKLKKKGLVVKTWVDQREILGHRSVGGFVSHCGWNSVVEAAWYGVRIMAWPLNGDQRINADVVEKSGLGVWEKKWGWGQVVNGEEIGERIREMMNNESLKKSAQKLRDAAREAVGDGGTSHVAFQRLTGEWKKKKNASVSVA</sequence>
<keyword evidence="2 4" id="KW-0328">Glycosyltransferase</keyword>
<gene>
    <name evidence="6" type="ORF">QN277_000266</name>
</gene>
<keyword evidence="7" id="KW-1185">Reference proteome</keyword>
<evidence type="ECO:0000256" key="4">
    <source>
        <dbReference type="RuleBase" id="RU003718"/>
    </source>
</evidence>
<comment type="similarity">
    <text evidence="1 4">Belongs to the UDP-glycosyltransferase family.</text>
</comment>
<dbReference type="FunFam" id="3.40.50.2000:FF:000060">
    <property type="entry name" value="Glycosyltransferase"/>
    <property type="match status" value="1"/>
</dbReference>
<dbReference type="EMBL" id="JAWXYG010000001">
    <property type="protein sequence ID" value="KAK4283301.1"/>
    <property type="molecule type" value="Genomic_DNA"/>
</dbReference>
<dbReference type="InterPro" id="IPR050481">
    <property type="entry name" value="UDP-glycosyltransf_plant"/>
</dbReference>
<dbReference type="Proteomes" id="UP001293593">
    <property type="component" value="Unassembled WGS sequence"/>
</dbReference>
<evidence type="ECO:0000256" key="3">
    <source>
        <dbReference type="ARBA" id="ARBA00022679"/>
    </source>
</evidence>
<dbReference type="SUPFAM" id="SSF53756">
    <property type="entry name" value="UDP-Glycosyltransferase/glycogen phosphorylase"/>
    <property type="match status" value="1"/>
</dbReference>
<dbReference type="AlphaFoldDB" id="A0AAE1N5T3"/>
<dbReference type="CDD" id="cd03784">
    <property type="entry name" value="GT1_Gtf-like"/>
    <property type="match status" value="1"/>
</dbReference>
<dbReference type="PANTHER" id="PTHR48048:SF76">
    <property type="entry name" value="UDP-GLYCOSYLTRANSFERASE 708D1-LIKE"/>
    <property type="match status" value="1"/>
</dbReference>